<dbReference type="InterPro" id="IPR002678">
    <property type="entry name" value="DUF34/NIF3"/>
</dbReference>
<dbReference type="SUPFAM" id="SSF102705">
    <property type="entry name" value="NIF3 (NGG1p interacting factor 3)-like"/>
    <property type="match status" value="1"/>
</dbReference>
<dbReference type="NCBIfam" id="TIGR00486">
    <property type="entry name" value="YbgI_SA1388"/>
    <property type="match status" value="1"/>
</dbReference>
<feature type="binding site" evidence="5">
    <location>
        <position position="104"/>
    </location>
    <ligand>
        <name>a divalent metal cation</name>
        <dbReference type="ChEBI" id="CHEBI:60240"/>
        <label>1</label>
    </ligand>
</feature>
<evidence type="ECO:0000256" key="1">
    <source>
        <dbReference type="ARBA" id="ARBA00006964"/>
    </source>
</evidence>
<dbReference type="FunFam" id="3.40.1390.30:FF:000001">
    <property type="entry name" value="GTP cyclohydrolase 1 type 2"/>
    <property type="match status" value="1"/>
</dbReference>
<keyword evidence="4 5" id="KW-0479">Metal-binding</keyword>
<feature type="binding site" evidence="5">
    <location>
        <position position="230"/>
    </location>
    <ligand>
        <name>a divalent metal cation</name>
        <dbReference type="ChEBI" id="CHEBI:60240"/>
        <label>1</label>
    </ligand>
</feature>
<dbReference type="EMBL" id="SJPR01000001">
    <property type="protein sequence ID" value="TWU00517.1"/>
    <property type="molecule type" value="Genomic_DNA"/>
</dbReference>
<reference evidence="6 7" key="1">
    <citation type="submission" date="2019-02" db="EMBL/GenBank/DDBJ databases">
        <title>Deep-cultivation of Planctomycetes and their phenomic and genomic characterization uncovers novel biology.</title>
        <authorList>
            <person name="Wiegand S."/>
            <person name="Jogler M."/>
            <person name="Boedeker C."/>
            <person name="Pinto D."/>
            <person name="Vollmers J."/>
            <person name="Rivas-Marin E."/>
            <person name="Kohn T."/>
            <person name="Peeters S.H."/>
            <person name="Heuer A."/>
            <person name="Rast P."/>
            <person name="Oberbeckmann S."/>
            <person name="Bunk B."/>
            <person name="Jeske O."/>
            <person name="Meyerdierks A."/>
            <person name="Storesund J.E."/>
            <person name="Kallscheuer N."/>
            <person name="Luecker S."/>
            <person name="Lage O.M."/>
            <person name="Pohl T."/>
            <person name="Merkel B.J."/>
            <person name="Hornburger P."/>
            <person name="Mueller R.-W."/>
            <person name="Bruemmer F."/>
            <person name="Labrenz M."/>
            <person name="Spormann A.M."/>
            <person name="Op Den Camp H."/>
            <person name="Overmann J."/>
            <person name="Amann R."/>
            <person name="Jetten M.S.M."/>
            <person name="Mascher T."/>
            <person name="Medema M.H."/>
            <person name="Devos D.P."/>
            <person name="Kaster A.-K."/>
            <person name="Ovreas L."/>
            <person name="Rohde M."/>
            <person name="Galperin M.Y."/>
            <person name="Jogler C."/>
        </authorList>
    </citation>
    <scope>NUCLEOTIDE SEQUENCE [LARGE SCALE GENOMIC DNA]</scope>
    <source>
        <strain evidence="6 7">Pla108</strain>
    </source>
</reference>
<dbReference type="RefSeq" id="WP_146444180.1">
    <property type="nucleotide sequence ID" value="NZ_SJPR01000001.1"/>
</dbReference>
<sequence length="267" mass="27735">MPTIADACRLLEAIAPLALAEEWDNVGLLVGDPTAPLRRVLTCLTLTPDVVDEAIAAGASLVVTHHPLPFRGVKTLTTSTIDGGSLWRLAAAGVAVYSPHTAYDSAAGGVNQQWADRLGLTETRPLAPPPAANGGGLENAGVGRVGRWPEAGRLDALVAAVKRLTNQDALRVVMSRDGRCERVAIACGSGGSLLELALGADCDVFLTGEMSFHDCLRCRSLGVGVVLTGHYASERFAVETLARRLAASLDGVPVAASEAETDPLTPI</sequence>
<keyword evidence="6" id="KW-0378">Hydrolase</keyword>
<name>A0A5C6AM20_9BACT</name>
<dbReference type="GO" id="GO:0016787">
    <property type="term" value="F:hydrolase activity"/>
    <property type="evidence" value="ECO:0007669"/>
    <property type="project" value="UniProtKB-KW"/>
</dbReference>
<gene>
    <name evidence="6" type="ORF">Pla108_14690</name>
</gene>
<feature type="binding site" evidence="5">
    <location>
        <position position="234"/>
    </location>
    <ligand>
        <name>a divalent metal cation</name>
        <dbReference type="ChEBI" id="CHEBI:60240"/>
        <label>1</label>
    </ligand>
</feature>
<evidence type="ECO:0000256" key="2">
    <source>
        <dbReference type="ARBA" id="ARBA00011643"/>
    </source>
</evidence>
<feature type="binding site" evidence="5">
    <location>
        <position position="66"/>
    </location>
    <ligand>
        <name>a divalent metal cation</name>
        <dbReference type="ChEBI" id="CHEBI:60240"/>
        <label>1</label>
    </ligand>
</feature>
<comment type="caution">
    <text evidence="6">The sequence shown here is derived from an EMBL/GenBank/DDBJ whole genome shotgun (WGS) entry which is preliminary data.</text>
</comment>
<evidence type="ECO:0000256" key="5">
    <source>
        <dbReference type="PIRSR" id="PIRSR602678-1"/>
    </source>
</evidence>
<comment type="subunit">
    <text evidence="2">Homohexamer.</text>
</comment>
<dbReference type="AlphaFoldDB" id="A0A5C6AM20"/>
<dbReference type="PANTHER" id="PTHR13799">
    <property type="entry name" value="NGG1 INTERACTING FACTOR 3"/>
    <property type="match status" value="1"/>
</dbReference>
<dbReference type="PANTHER" id="PTHR13799:SF14">
    <property type="entry name" value="GTP CYCLOHYDROLASE 1 TYPE 2 HOMOLOG"/>
    <property type="match status" value="1"/>
</dbReference>
<proteinExistence type="inferred from homology"/>
<dbReference type="Pfam" id="PF01784">
    <property type="entry name" value="DUF34_NIF3"/>
    <property type="match status" value="1"/>
</dbReference>
<dbReference type="GO" id="GO:0046872">
    <property type="term" value="F:metal ion binding"/>
    <property type="evidence" value="ECO:0007669"/>
    <property type="project" value="UniProtKB-KW"/>
</dbReference>
<evidence type="ECO:0000256" key="3">
    <source>
        <dbReference type="ARBA" id="ARBA00022112"/>
    </source>
</evidence>
<evidence type="ECO:0000256" key="4">
    <source>
        <dbReference type="ARBA" id="ARBA00022723"/>
    </source>
</evidence>
<dbReference type="OrthoDB" id="9792792at2"/>
<evidence type="ECO:0000313" key="7">
    <source>
        <dbReference type="Proteomes" id="UP000317421"/>
    </source>
</evidence>
<dbReference type="Gene3D" id="3.40.1390.30">
    <property type="entry name" value="NIF3 (NGG1p interacting factor 3)-like"/>
    <property type="match status" value="2"/>
</dbReference>
<feature type="binding site" evidence="5">
    <location>
        <position position="65"/>
    </location>
    <ligand>
        <name>a divalent metal cation</name>
        <dbReference type="ChEBI" id="CHEBI:60240"/>
        <label>1</label>
    </ligand>
</feature>
<protein>
    <recommendedName>
        <fullName evidence="3">GTP cyclohydrolase 1 type 2 homolog</fullName>
    </recommendedName>
</protein>
<dbReference type="GO" id="GO:0005737">
    <property type="term" value="C:cytoplasm"/>
    <property type="evidence" value="ECO:0007669"/>
    <property type="project" value="TreeGrafter"/>
</dbReference>
<evidence type="ECO:0000313" key="6">
    <source>
        <dbReference type="EMBL" id="TWU00517.1"/>
    </source>
</evidence>
<comment type="similarity">
    <text evidence="1">Belongs to the GTP cyclohydrolase I type 2/NIF3 family.</text>
</comment>
<accession>A0A5C6AM20</accession>
<organism evidence="6 7">
    <name type="scientific">Botrimarina colliarenosi</name>
    <dbReference type="NCBI Taxonomy" id="2528001"/>
    <lineage>
        <taxon>Bacteria</taxon>
        <taxon>Pseudomonadati</taxon>
        <taxon>Planctomycetota</taxon>
        <taxon>Planctomycetia</taxon>
        <taxon>Pirellulales</taxon>
        <taxon>Lacipirellulaceae</taxon>
        <taxon>Botrimarina</taxon>
    </lineage>
</organism>
<keyword evidence="7" id="KW-1185">Reference proteome</keyword>
<dbReference type="Proteomes" id="UP000317421">
    <property type="component" value="Unassembled WGS sequence"/>
</dbReference>
<dbReference type="InterPro" id="IPR036069">
    <property type="entry name" value="DUF34/NIF3_sf"/>
</dbReference>